<gene>
    <name evidence="2" type="ORF">C3F09_06790</name>
</gene>
<protein>
    <recommendedName>
        <fullName evidence="4">Glycosyltransferase RgtA/B/C/D-like domain-containing protein</fullName>
    </recommendedName>
</protein>
<feature type="transmembrane region" description="Helical" evidence="1">
    <location>
        <begin position="296"/>
        <end position="315"/>
    </location>
</feature>
<feature type="transmembrane region" description="Helical" evidence="1">
    <location>
        <begin position="168"/>
        <end position="191"/>
    </location>
</feature>
<feature type="transmembrane region" description="Helical" evidence="1">
    <location>
        <begin position="265"/>
        <end position="284"/>
    </location>
</feature>
<keyword evidence="1" id="KW-1133">Transmembrane helix</keyword>
<dbReference type="SUPFAM" id="SSF48452">
    <property type="entry name" value="TPR-like"/>
    <property type="match status" value="1"/>
</dbReference>
<dbReference type="Proteomes" id="UP000250918">
    <property type="component" value="Unassembled WGS sequence"/>
</dbReference>
<evidence type="ECO:0000313" key="2">
    <source>
        <dbReference type="EMBL" id="PWB72338.1"/>
    </source>
</evidence>
<dbReference type="InterPro" id="IPR011990">
    <property type="entry name" value="TPR-like_helical_dom_sf"/>
</dbReference>
<feature type="transmembrane region" description="Helical" evidence="1">
    <location>
        <begin position="321"/>
        <end position="338"/>
    </location>
</feature>
<dbReference type="EMBL" id="PQAP01000088">
    <property type="protein sequence ID" value="PWB72338.1"/>
    <property type="molecule type" value="Genomic_DNA"/>
</dbReference>
<feature type="transmembrane region" description="Helical" evidence="1">
    <location>
        <begin position="382"/>
        <end position="403"/>
    </location>
</feature>
<name>A0A855X3J1_9BACT</name>
<reference evidence="2 3" key="1">
    <citation type="journal article" date="2018" name="ISME J.">
        <title>A methanotrophic archaeon couples anaerobic oxidation of methane to Fe(III) reduction.</title>
        <authorList>
            <person name="Cai C."/>
            <person name="Leu A.O."/>
            <person name="Xie G.J."/>
            <person name="Guo J."/>
            <person name="Feng Y."/>
            <person name="Zhao J.X."/>
            <person name="Tyson G.W."/>
            <person name="Yuan Z."/>
            <person name="Hu S."/>
        </authorList>
    </citation>
    <scope>NUCLEOTIDE SEQUENCE [LARGE SCALE GENOMIC DNA]</scope>
    <source>
        <strain evidence="2">FeB_12</strain>
    </source>
</reference>
<dbReference type="Gene3D" id="1.25.40.10">
    <property type="entry name" value="Tetratricopeptide repeat domain"/>
    <property type="match status" value="1"/>
</dbReference>
<accession>A0A855X3J1</accession>
<feature type="transmembrane region" description="Helical" evidence="1">
    <location>
        <begin position="203"/>
        <end position="222"/>
    </location>
</feature>
<feature type="transmembrane region" description="Helical" evidence="1">
    <location>
        <begin position="139"/>
        <end position="156"/>
    </location>
</feature>
<keyword evidence="1" id="KW-0812">Transmembrane</keyword>
<keyword evidence="1" id="KW-0472">Membrane</keyword>
<feature type="transmembrane region" description="Helical" evidence="1">
    <location>
        <begin position="89"/>
        <end position="108"/>
    </location>
</feature>
<comment type="caution">
    <text evidence="2">The sequence shown here is derived from an EMBL/GenBank/DDBJ whole genome shotgun (WGS) entry which is preliminary data.</text>
</comment>
<evidence type="ECO:0000313" key="3">
    <source>
        <dbReference type="Proteomes" id="UP000250918"/>
    </source>
</evidence>
<feature type="transmembrane region" description="Helical" evidence="1">
    <location>
        <begin position="63"/>
        <end position="82"/>
    </location>
</feature>
<feature type="transmembrane region" description="Helical" evidence="1">
    <location>
        <begin position="415"/>
        <end position="436"/>
    </location>
</feature>
<feature type="transmembrane region" description="Helical" evidence="1">
    <location>
        <begin position="350"/>
        <end position="370"/>
    </location>
</feature>
<organism evidence="2 3">
    <name type="scientific">candidate division GN15 bacterium</name>
    <dbReference type="NCBI Taxonomy" id="2072418"/>
    <lineage>
        <taxon>Bacteria</taxon>
        <taxon>candidate division GN15</taxon>
    </lineage>
</organism>
<evidence type="ECO:0008006" key="4">
    <source>
        <dbReference type="Google" id="ProtNLM"/>
    </source>
</evidence>
<dbReference type="AlphaFoldDB" id="A0A855X3J1"/>
<feature type="transmembrane region" description="Helical" evidence="1">
    <location>
        <begin position="114"/>
        <end position="132"/>
    </location>
</feature>
<evidence type="ECO:0000256" key="1">
    <source>
        <dbReference type="SAM" id="Phobius"/>
    </source>
</evidence>
<sequence length="681" mass="75698">MIIAALLLIALGARLYDLRADPPAYFADSSQDVTTDGAYLTFHARNLVLFGQADLFDYHTWAAFKYSIVSGTAYLVFSLFGVSRITSGLVGVLLGFGALTVFLIVLARGTGRRATVFCAVFLCLNFLMWVYGRLPFSENGLMLIASLVFAVYMFRFDRAWGKLLVGLLIAAAGMFGKSFGFLLIFGPVAAILAGSRRERLRNILLVVVPAIVLVAVVQLTLYRDQSFFSFLWEHGAGEHGAPHGFTSVPAFFESLIAFGRKGLHGYAPVASVLAGLMLVVLLLQPKGKGALNRTELFMVPWLIGSIALMSPFNYLPLRYQFILIIPMAILAGQILDRWQTIKVGGIRKLSWWRMAALVLLLWYLIHYLFVHPFNADVRFPDYYRTIWYSAPAAAVFALVLLIALRKRTVALPARFGSAVIVTALAATIAVDGLSYYRWYRSKSYTIDEAAADLATIVPPQAVVSGQYGPALAVSSTLRSFPYFLTSDMDATAETFRRYPVTHVAVSGSTWDGYCAAAPSLKQVPIIARYWLRDSPVFVVRIASLFGNATAAALPPTDFERAVEFRSAQQSDSARLYLDRFLNRHPDCKQALMQSFELAFQSDPARHARQVIEKLVSTYPTDFVALYMAASYFHWLAKKESAVSYEKVAQDYLAKAIRQSPENKENLNNMYEFNPPDAPVIR</sequence>
<proteinExistence type="predicted"/>